<evidence type="ECO:0000256" key="1">
    <source>
        <dbReference type="SAM" id="SignalP"/>
    </source>
</evidence>
<dbReference type="OrthoDB" id="5470953at2"/>
<organism evidence="3 4">
    <name type="scientific">Jannaschia pohangensis</name>
    <dbReference type="NCBI Taxonomy" id="390807"/>
    <lineage>
        <taxon>Bacteria</taxon>
        <taxon>Pseudomonadati</taxon>
        <taxon>Pseudomonadota</taxon>
        <taxon>Alphaproteobacteria</taxon>
        <taxon>Rhodobacterales</taxon>
        <taxon>Roseobacteraceae</taxon>
        <taxon>Jannaschia</taxon>
    </lineage>
</organism>
<name>A0A1I3HZH4_9RHOB</name>
<dbReference type="SUPFAM" id="SSF47473">
    <property type="entry name" value="EF-hand"/>
    <property type="match status" value="1"/>
</dbReference>
<protein>
    <submittedName>
        <fullName evidence="3">EF hand</fullName>
    </submittedName>
</protein>
<dbReference type="InterPro" id="IPR011992">
    <property type="entry name" value="EF-hand-dom_pair"/>
</dbReference>
<feature type="signal peptide" evidence="1">
    <location>
        <begin position="1"/>
        <end position="20"/>
    </location>
</feature>
<dbReference type="Pfam" id="PF13202">
    <property type="entry name" value="EF-hand_5"/>
    <property type="match status" value="2"/>
</dbReference>
<feature type="domain" description="EF-hand" evidence="2">
    <location>
        <begin position="22"/>
        <end position="37"/>
    </location>
</feature>
<dbReference type="GO" id="GO:0005509">
    <property type="term" value="F:calcium ion binding"/>
    <property type="evidence" value="ECO:0007669"/>
    <property type="project" value="InterPro"/>
</dbReference>
<feature type="chain" id="PRO_5011778985" evidence="1">
    <location>
        <begin position="21"/>
        <end position="73"/>
    </location>
</feature>
<proteinExistence type="predicted"/>
<evidence type="ECO:0000313" key="3">
    <source>
        <dbReference type="EMBL" id="SFI41013.1"/>
    </source>
</evidence>
<dbReference type="STRING" id="390807.SAMN04488095_0757"/>
<dbReference type="InterPro" id="IPR018247">
    <property type="entry name" value="EF_Hand_1_Ca_BS"/>
</dbReference>
<evidence type="ECO:0000259" key="2">
    <source>
        <dbReference type="Pfam" id="PF13202"/>
    </source>
</evidence>
<dbReference type="InterPro" id="IPR002048">
    <property type="entry name" value="EF_hand_dom"/>
</dbReference>
<gene>
    <name evidence="3" type="ORF">SAMN04488095_0757</name>
</gene>
<dbReference type="Proteomes" id="UP000199110">
    <property type="component" value="Unassembled WGS sequence"/>
</dbReference>
<reference evidence="3 4" key="1">
    <citation type="submission" date="2016-10" db="EMBL/GenBank/DDBJ databases">
        <authorList>
            <person name="de Groot N.N."/>
        </authorList>
    </citation>
    <scope>NUCLEOTIDE SEQUENCE [LARGE SCALE GENOMIC DNA]</scope>
    <source>
        <strain evidence="3 4">DSM 19073</strain>
    </source>
</reference>
<feature type="domain" description="EF-hand" evidence="2">
    <location>
        <begin position="48"/>
        <end position="64"/>
    </location>
</feature>
<dbReference type="EMBL" id="FORA01000001">
    <property type="protein sequence ID" value="SFI41013.1"/>
    <property type="molecule type" value="Genomic_DNA"/>
</dbReference>
<dbReference type="RefSeq" id="WP_092777251.1">
    <property type="nucleotide sequence ID" value="NZ_FORA01000001.1"/>
</dbReference>
<accession>A0A1I3HZH4</accession>
<dbReference type="AlphaFoldDB" id="A0A1I3HZH4"/>
<dbReference type="PROSITE" id="PS00018">
    <property type="entry name" value="EF_HAND_1"/>
    <property type="match status" value="2"/>
</dbReference>
<evidence type="ECO:0000313" key="4">
    <source>
        <dbReference type="Proteomes" id="UP000199110"/>
    </source>
</evidence>
<sequence>MKTLLSSAATVLILAAPLWAQDADGDGNVSLEELQAVYPDVTAESYAAMDTDADGTLSAAEIQAAIDAGTLGG</sequence>
<keyword evidence="1" id="KW-0732">Signal</keyword>
<keyword evidence="4" id="KW-1185">Reference proteome</keyword>
<dbReference type="Gene3D" id="1.10.238.10">
    <property type="entry name" value="EF-hand"/>
    <property type="match status" value="1"/>
</dbReference>